<keyword evidence="4" id="KW-1185">Reference proteome</keyword>
<dbReference type="InterPro" id="IPR013321">
    <property type="entry name" value="Arc_rbn_hlx_hlx"/>
</dbReference>
<name>A0A8J7DNX0_9CYAN</name>
<dbReference type="PANTHER" id="PTHR38781:SF1">
    <property type="entry name" value="ANTITOXIN DINJ-RELATED"/>
    <property type="match status" value="1"/>
</dbReference>
<evidence type="ECO:0000256" key="2">
    <source>
        <dbReference type="ARBA" id="ARBA00022649"/>
    </source>
</evidence>
<dbReference type="PANTHER" id="PTHR38781">
    <property type="entry name" value="ANTITOXIN DINJ-RELATED"/>
    <property type="match status" value="1"/>
</dbReference>
<comment type="similarity">
    <text evidence="1">Belongs to the RelB/DinJ antitoxin family.</text>
</comment>
<reference evidence="3" key="1">
    <citation type="submission" date="2020-10" db="EMBL/GenBank/DDBJ databases">
        <authorList>
            <person name="Castelo-Branco R."/>
            <person name="Eusebio N."/>
            <person name="Adriana R."/>
            <person name="Vieira A."/>
            <person name="Brugerolle De Fraissinette N."/>
            <person name="Rezende De Castro R."/>
            <person name="Schneider M.P."/>
            <person name="Vasconcelos V."/>
            <person name="Leao P.N."/>
        </authorList>
    </citation>
    <scope>NUCLEOTIDE SEQUENCE</scope>
    <source>
        <strain evidence="3">LEGE 07310</strain>
    </source>
</reference>
<dbReference type="GO" id="GO:0006355">
    <property type="term" value="P:regulation of DNA-templated transcription"/>
    <property type="evidence" value="ECO:0007669"/>
    <property type="project" value="InterPro"/>
</dbReference>
<dbReference type="PIRSF" id="PIRSF003108">
    <property type="entry name" value="DinJ"/>
    <property type="match status" value="1"/>
</dbReference>
<dbReference type="InterPro" id="IPR026262">
    <property type="entry name" value="DinJ"/>
</dbReference>
<keyword evidence="2" id="KW-1277">Toxin-antitoxin system</keyword>
<gene>
    <name evidence="3" type="ORF">IQ241_23940</name>
</gene>
<evidence type="ECO:0000313" key="4">
    <source>
        <dbReference type="Proteomes" id="UP000636505"/>
    </source>
</evidence>
<dbReference type="EMBL" id="JADEXG010000099">
    <property type="protein sequence ID" value="MBE9080301.1"/>
    <property type="molecule type" value="Genomic_DNA"/>
</dbReference>
<dbReference type="GO" id="GO:0000987">
    <property type="term" value="F:cis-regulatory region sequence-specific DNA binding"/>
    <property type="evidence" value="ECO:0007669"/>
    <property type="project" value="InterPro"/>
</dbReference>
<sequence length="86" mass="9782">MAKEATVRARIDPELKAEVEHLFKELGISTTEAITLFYHQVKLRNGLPFDVVIPNKMTEKVFKDTDAGENIVRFNDASEMFDQLGI</sequence>
<evidence type="ECO:0000256" key="1">
    <source>
        <dbReference type="ARBA" id="ARBA00010562"/>
    </source>
</evidence>
<protein>
    <submittedName>
        <fullName evidence="3">Type II toxin-antitoxin system RelB/DinJ family antitoxin</fullName>
    </submittedName>
</protein>
<evidence type="ECO:0000313" key="3">
    <source>
        <dbReference type="EMBL" id="MBE9080301.1"/>
    </source>
</evidence>
<accession>A0A8J7DNX0</accession>
<dbReference type="GO" id="GO:0015643">
    <property type="term" value="F:toxic substance binding"/>
    <property type="evidence" value="ECO:0007669"/>
    <property type="project" value="InterPro"/>
</dbReference>
<proteinExistence type="inferred from homology"/>
<dbReference type="GO" id="GO:0006351">
    <property type="term" value="P:DNA-templated transcription"/>
    <property type="evidence" value="ECO:0007669"/>
    <property type="project" value="TreeGrafter"/>
</dbReference>
<dbReference type="Proteomes" id="UP000636505">
    <property type="component" value="Unassembled WGS sequence"/>
</dbReference>
<dbReference type="NCBIfam" id="TIGR02384">
    <property type="entry name" value="RelB_DinJ"/>
    <property type="match status" value="1"/>
</dbReference>
<organism evidence="3 4">
    <name type="scientific">Vasconcelosia minhoensis LEGE 07310</name>
    <dbReference type="NCBI Taxonomy" id="915328"/>
    <lineage>
        <taxon>Bacteria</taxon>
        <taxon>Bacillati</taxon>
        <taxon>Cyanobacteriota</taxon>
        <taxon>Cyanophyceae</taxon>
        <taxon>Nodosilineales</taxon>
        <taxon>Cymatolegaceae</taxon>
        <taxon>Vasconcelosia</taxon>
        <taxon>Vasconcelosia minhoensis</taxon>
    </lineage>
</organism>
<dbReference type="AlphaFoldDB" id="A0A8J7DNX0"/>
<dbReference type="GO" id="GO:0044010">
    <property type="term" value="P:single-species biofilm formation"/>
    <property type="evidence" value="ECO:0007669"/>
    <property type="project" value="InterPro"/>
</dbReference>
<dbReference type="InterPro" id="IPR007337">
    <property type="entry name" value="RelB/DinJ"/>
</dbReference>
<comment type="caution">
    <text evidence="3">The sequence shown here is derived from an EMBL/GenBank/DDBJ whole genome shotgun (WGS) entry which is preliminary data.</text>
</comment>
<dbReference type="RefSeq" id="WP_193912110.1">
    <property type="nucleotide sequence ID" value="NZ_JADEXG010000099.1"/>
</dbReference>
<dbReference type="Gene3D" id="1.10.1220.10">
    <property type="entry name" value="Met repressor-like"/>
    <property type="match status" value="1"/>
</dbReference>
<dbReference type="Pfam" id="PF04221">
    <property type="entry name" value="RelB"/>
    <property type="match status" value="1"/>
</dbReference>